<dbReference type="NCBIfam" id="TIGR04289">
    <property type="entry name" value="heavy_Cys"/>
    <property type="match status" value="1"/>
</dbReference>
<comment type="caution">
    <text evidence="1">The sequence shown here is derived from an EMBL/GenBank/DDBJ whole genome shotgun (WGS) entry which is preliminary data.</text>
</comment>
<proteinExistence type="predicted"/>
<gene>
    <name evidence="1" type="ORF">ENP88_08110</name>
</gene>
<reference evidence="1" key="1">
    <citation type="journal article" date="2020" name="mSystems">
        <title>Genome- and Community-Level Interaction Insights into Carbon Utilization and Element Cycling Functions of Hydrothermarchaeota in Hydrothermal Sediment.</title>
        <authorList>
            <person name="Zhou Z."/>
            <person name="Liu Y."/>
            <person name="Xu W."/>
            <person name="Pan J."/>
            <person name="Luo Z.H."/>
            <person name="Li M."/>
        </authorList>
    </citation>
    <scope>NUCLEOTIDE SEQUENCE [LARGE SCALE GENOMIC DNA]</scope>
    <source>
        <strain evidence="1">SpSt-26</strain>
    </source>
</reference>
<dbReference type="AlphaFoldDB" id="A0A7J2TKJ2"/>
<protein>
    <submittedName>
        <fullName evidence="1">Eight-cysteine-cluster domain-containing protein</fullName>
    </submittedName>
</protein>
<organism evidence="1">
    <name type="scientific">Archaeoglobus fulgidus</name>
    <dbReference type="NCBI Taxonomy" id="2234"/>
    <lineage>
        <taxon>Archaea</taxon>
        <taxon>Methanobacteriati</taxon>
        <taxon>Methanobacteriota</taxon>
        <taxon>Archaeoglobi</taxon>
        <taxon>Archaeoglobales</taxon>
        <taxon>Archaeoglobaceae</taxon>
        <taxon>Archaeoglobus</taxon>
    </lineage>
</organism>
<name>A0A7J2TKJ2_ARCFL</name>
<accession>A0A7J2TKJ2</accession>
<evidence type="ECO:0000313" key="1">
    <source>
        <dbReference type="EMBL" id="HEH36075.1"/>
    </source>
</evidence>
<dbReference type="EMBL" id="DSLA01000130">
    <property type="protein sequence ID" value="HEH36075.1"/>
    <property type="molecule type" value="Genomic_DNA"/>
</dbReference>
<dbReference type="InterPro" id="IPR027553">
    <property type="entry name" value="Heavy_Cys"/>
</dbReference>
<sequence length="186" mass="21219">MKPALVVLILAALAIPLVVMGFQSSEKVQYNVSDCYEFLGEYRNYYEYDSKNRTLKAFVTVNCGSDEILVEKRGEKIAILEKDYDGKLARCLCQKEVRIFGLDELKVEFVDWSGNSTVLVKDSGFCGRSTFAYCERDEDCKIGGCSAQICMGAKEEIFTTCEYRECYDYLKYGVACKCVRNMCQWI</sequence>